<dbReference type="Gene3D" id="3.30.2310.20">
    <property type="entry name" value="RelE-like"/>
    <property type="match status" value="1"/>
</dbReference>
<gene>
    <name evidence="1" type="ORF">Ppb6_01774</name>
</gene>
<dbReference type="PATRIC" id="fig|286156.4.peg.2027"/>
<organism evidence="1 2">
    <name type="scientific">Photorhabdus australis subsp. thailandensis</name>
    <dbReference type="NCBI Taxonomy" id="2805096"/>
    <lineage>
        <taxon>Bacteria</taxon>
        <taxon>Pseudomonadati</taxon>
        <taxon>Pseudomonadota</taxon>
        <taxon>Gammaproteobacteria</taxon>
        <taxon>Enterobacterales</taxon>
        <taxon>Morganellaceae</taxon>
        <taxon>Photorhabdus</taxon>
    </lineage>
</organism>
<accession>A0A1C0U522</accession>
<comment type="caution">
    <text evidence="1">The sequence shown here is derived from an EMBL/GenBank/DDBJ whole genome shotgun (WGS) entry which is preliminary data.</text>
</comment>
<dbReference type="SUPFAM" id="SSF143011">
    <property type="entry name" value="RelE-like"/>
    <property type="match status" value="1"/>
</dbReference>
<dbReference type="Proteomes" id="UP000093476">
    <property type="component" value="Unassembled WGS sequence"/>
</dbReference>
<dbReference type="PANTHER" id="PTHR40266:SF2">
    <property type="entry name" value="TOXIN HIGB-1"/>
    <property type="match status" value="1"/>
</dbReference>
<dbReference type="InterPro" id="IPR035093">
    <property type="entry name" value="RelE/ParE_toxin_dom_sf"/>
</dbReference>
<evidence type="ECO:0000313" key="1">
    <source>
        <dbReference type="EMBL" id="OCQ53027.1"/>
    </source>
</evidence>
<reference evidence="1 2" key="1">
    <citation type="submission" date="2015-12" db="EMBL/GenBank/DDBJ databases">
        <title>Genome comparisons provide insights into the role of secondary metabolites in the pathogenic phase of the Photorhabdus life cycle.</title>
        <authorList>
            <person name="Tobias N.J."/>
            <person name="Mishra B."/>
            <person name="Gupta D.K."/>
            <person name="Thines M."/>
            <person name="Stinear T.P."/>
            <person name="Bode H.B."/>
        </authorList>
    </citation>
    <scope>NUCLEOTIDE SEQUENCE [LARGE SCALE GENOMIC DNA]</scope>
    <source>
        <strain evidence="1 2">PB68.1</strain>
    </source>
</reference>
<dbReference type="Pfam" id="PF05015">
    <property type="entry name" value="HigB-like_toxin"/>
    <property type="match status" value="1"/>
</dbReference>
<name>A0A1C0U522_9GAMM</name>
<dbReference type="EMBL" id="LOMY01000067">
    <property type="protein sequence ID" value="OCQ53027.1"/>
    <property type="molecule type" value="Genomic_DNA"/>
</dbReference>
<dbReference type="PANTHER" id="PTHR40266">
    <property type="entry name" value="TOXIN HIGB-1"/>
    <property type="match status" value="1"/>
</dbReference>
<dbReference type="RefSeq" id="WP_065822949.1">
    <property type="nucleotide sequence ID" value="NZ_CAWMQZ010000067.1"/>
</dbReference>
<dbReference type="STRING" id="286156.Ppb6_01774"/>
<proteinExistence type="predicted"/>
<sequence>MIKSFKHKGLRQFFEKGISVGINPQHANKLRQRLAVINEAEDIGEINLPGYNLHPLTGNRQGQWAITISGNWRVTFEFIDGDAYIVNYEDYH</sequence>
<evidence type="ECO:0000313" key="2">
    <source>
        <dbReference type="Proteomes" id="UP000093476"/>
    </source>
</evidence>
<keyword evidence="2" id="KW-1185">Reference proteome</keyword>
<protein>
    <submittedName>
        <fullName evidence="1">Plasmid maintenance system killer protein</fullName>
    </submittedName>
</protein>
<dbReference type="InterPro" id="IPR007711">
    <property type="entry name" value="HigB-1"/>
</dbReference>
<dbReference type="AlphaFoldDB" id="A0A1C0U522"/>